<organism evidence="1 2">
    <name type="scientific">Austropuccinia psidii MF-1</name>
    <dbReference type="NCBI Taxonomy" id="1389203"/>
    <lineage>
        <taxon>Eukaryota</taxon>
        <taxon>Fungi</taxon>
        <taxon>Dikarya</taxon>
        <taxon>Basidiomycota</taxon>
        <taxon>Pucciniomycotina</taxon>
        <taxon>Pucciniomycetes</taxon>
        <taxon>Pucciniales</taxon>
        <taxon>Sphaerophragmiaceae</taxon>
        <taxon>Austropuccinia</taxon>
    </lineage>
</organism>
<reference evidence="1" key="1">
    <citation type="submission" date="2021-03" db="EMBL/GenBank/DDBJ databases">
        <title>Draft genome sequence of rust myrtle Austropuccinia psidii MF-1, a brazilian biotype.</title>
        <authorList>
            <person name="Quecine M.C."/>
            <person name="Pachon D.M.R."/>
            <person name="Bonatelli M.L."/>
            <person name="Correr F.H."/>
            <person name="Franceschini L.M."/>
            <person name="Leite T.F."/>
            <person name="Margarido G.R.A."/>
            <person name="Almeida C.A."/>
            <person name="Ferrarezi J.A."/>
            <person name="Labate C.A."/>
        </authorList>
    </citation>
    <scope>NUCLEOTIDE SEQUENCE</scope>
    <source>
        <strain evidence="1">MF-1</strain>
    </source>
</reference>
<dbReference type="InterPro" id="IPR021109">
    <property type="entry name" value="Peptidase_aspartic_dom_sf"/>
</dbReference>
<gene>
    <name evidence="1" type="ORF">O181_001452</name>
</gene>
<accession>A0A9Q3BAM3</accession>
<comment type="caution">
    <text evidence="1">The sequence shown here is derived from an EMBL/GenBank/DDBJ whole genome shotgun (WGS) entry which is preliminary data.</text>
</comment>
<keyword evidence="2" id="KW-1185">Reference proteome</keyword>
<sequence length="119" mass="13332">MEVFIGREEYPTMESVDTGSEIETIPEEIAIKASLTRRKLNMNLRGICGDTKYLVELSEHTLITMTTGEKKGIHLFIAKEAMHTILGKPFLADNNVQLGFSHKQGEIFGYPEQDGSKLC</sequence>
<dbReference type="OrthoDB" id="5535068at2759"/>
<dbReference type="SUPFAM" id="SSF50630">
    <property type="entry name" value="Acid proteases"/>
    <property type="match status" value="1"/>
</dbReference>
<protein>
    <submittedName>
        <fullName evidence="1">Uncharacterized protein</fullName>
    </submittedName>
</protein>
<dbReference type="Proteomes" id="UP000765509">
    <property type="component" value="Unassembled WGS sequence"/>
</dbReference>
<dbReference type="AlphaFoldDB" id="A0A9Q3BAM3"/>
<dbReference type="EMBL" id="AVOT02000212">
    <property type="protein sequence ID" value="MBW0461737.1"/>
    <property type="molecule type" value="Genomic_DNA"/>
</dbReference>
<dbReference type="Gene3D" id="2.40.70.10">
    <property type="entry name" value="Acid Proteases"/>
    <property type="match status" value="1"/>
</dbReference>
<proteinExistence type="predicted"/>
<name>A0A9Q3BAM3_9BASI</name>
<evidence type="ECO:0000313" key="1">
    <source>
        <dbReference type="EMBL" id="MBW0461737.1"/>
    </source>
</evidence>
<evidence type="ECO:0000313" key="2">
    <source>
        <dbReference type="Proteomes" id="UP000765509"/>
    </source>
</evidence>